<accession>A0AAE1B9V0</accession>
<evidence type="ECO:0000313" key="1">
    <source>
        <dbReference type="EMBL" id="KAK3802222.1"/>
    </source>
</evidence>
<dbReference type="AlphaFoldDB" id="A0AAE1B9V0"/>
<name>A0AAE1B9V0_9GAST</name>
<dbReference type="EMBL" id="JAWDGP010000260">
    <property type="protein sequence ID" value="KAK3802222.1"/>
    <property type="molecule type" value="Genomic_DNA"/>
</dbReference>
<comment type="caution">
    <text evidence="1">The sequence shown here is derived from an EMBL/GenBank/DDBJ whole genome shotgun (WGS) entry which is preliminary data.</text>
</comment>
<organism evidence="1 2">
    <name type="scientific">Elysia crispata</name>
    <name type="common">lettuce slug</name>
    <dbReference type="NCBI Taxonomy" id="231223"/>
    <lineage>
        <taxon>Eukaryota</taxon>
        <taxon>Metazoa</taxon>
        <taxon>Spiralia</taxon>
        <taxon>Lophotrochozoa</taxon>
        <taxon>Mollusca</taxon>
        <taxon>Gastropoda</taxon>
        <taxon>Heterobranchia</taxon>
        <taxon>Euthyneura</taxon>
        <taxon>Panpulmonata</taxon>
        <taxon>Sacoglossa</taxon>
        <taxon>Placobranchoidea</taxon>
        <taxon>Plakobranchidae</taxon>
        <taxon>Elysia</taxon>
    </lineage>
</organism>
<evidence type="ECO:0000313" key="2">
    <source>
        <dbReference type="Proteomes" id="UP001283361"/>
    </source>
</evidence>
<sequence>MIYPIHLRLLIKERKNSQNPAATQKSVTEAEKPVASNEKVARTGEYVLIVPYVTSPPFMDCRLEPAFLLMKLKIIVKNPK</sequence>
<protein>
    <submittedName>
        <fullName evidence="1">Uncharacterized protein</fullName>
    </submittedName>
</protein>
<keyword evidence="2" id="KW-1185">Reference proteome</keyword>
<gene>
    <name evidence="1" type="ORF">RRG08_004512</name>
</gene>
<proteinExistence type="predicted"/>
<reference evidence="1" key="1">
    <citation type="journal article" date="2023" name="G3 (Bethesda)">
        <title>A reference genome for the long-term kleptoplast-retaining sea slug Elysia crispata morphotype clarki.</title>
        <authorList>
            <person name="Eastman K.E."/>
            <person name="Pendleton A.L."/>
            <person name="Shaikh M.A."/>
            <person name="Suttiyut T."/>
            <person name="Ogas R."/>
            <person name="Tomko P."/>
            <person name="Gavelis G."/>
            <person name="Widhalm J.R."/>
            <person name="Wisecaver J.H."/>
        </authorList>
    </citation>
    <scope>NUCLEOTIDE SEQUENCE</scope>
    <source>
        <strain evidence="1">ECLA1</strain>
    </source>
</reference>
<dbReference type="Proteomes" id="UP001283361">
    <property type="component" value="Unassembled WGS sequence"/>
</dbReference>